<evidence type="ECO:0000256" key="8">
    <source>
        <dbReference type="SAM" id="Phobius"/>
    </source>
</evidence>
<feature type="transmembrane region" description="Helical" evidence="8">
    <location>
        <begin position="90"/>
        <end position="112"/>
    </location>
</feature>
<dbReference type="GO" id="GO:0030424">
    <property type="term" value="C:axon"/>
    <property type="evidence" value="ECO:0007669"/>
    <property type="project" value="TreeGrafter"/>
</dbReference>
<keyword evidence="5 8" id="KW-0472">Membrane</keyword>
<comment type="subcellular location">
    <subcellularLocation>
        <location evidence="1">Cell membrane</location>
        <topology evidence="1">Multi-pass membrane protein</topology>
    </subcellularLocation>
</comment>
<protein>
    <recommendedName>
        <fullName evidence="11">Gustatory receptor</fullName>
    </recommendedName>
</protein>
<feature type="transmembrane region" description="Helical" evidence="8">
    <location>
        <begin position="142"/>
        <end position="166"/>
    </location>
</feature>
<dbReference type="AlphaFoldDB" id="A0A834HXE1"/>
<evidence type="ECO:0000313" key="9">
    <source>
        <dbReference type="EMBL" id="KAF7270275.1"/>
    </source>
</evidence>
<evidence type="ECO:0000256" key="2">
    <source>
        <dbReference type="ARBA" id="ARBA00022475"/>
    </source>
</evidence>
<dbReference type="GO" id="GO:0008049">
    <property type="term" value="P:male courtship behavior"/>
    <property type="evidence" value="ECO:0007669"/>
    <property type="project" value="TreeGrafter"/>
</dbReference>
<dbReference type="GO" id="GO:0007635">
    <property type="term" value="P:chemosensory behavior"/>
    <property type="evidence" value="ECO:0007669"/>
    <property type="project" value="TreeGrafter"/>
</dbReference>
<gene>
    <name evidence="9" type="ORF">GWI33_016740</name>
</gene>
<evidence type="ECO:0000313" key="10">
    <source>
        <dbReference type="Proteomes" id="UP000625711"/>
    </source>
</evidence>
<dbReference type="EMBL" id="JAACXV010014117">
    <property type="protein sequence ID" value="KAF7270275.1"/>
    <property type="molecule type" value="Genomic_DNA"/>
</dbReference>
<evidence type="ECO:0000256" key="1">
    <source>
        <dbReference type="ARBA" id="ARBA00004651"/>
    </source>
</evidence>
<evidence type="ECO:0000256" key="6">
    <source>
        <dbReference type="ARBA" id="ARBA00023170"/>
    </source>
</evidence>
<keyword evidence="2" id="KW-1003">Cell membrane</keyword>
<keyword evidence="3 8" id="KW-0812">Transmembrane</keyword>
<keyword evidence="4 8" id="KW-1133">Transmembrane helix</keyword>
<evidence type="ECO:0000256" key="3">
    <source>
        <dbReference type="ARBA" id="ARBA00022692"/>
    </source>
</evidence>
<dbReference type="GO" id="GO:0005886">
    <property type="term" value="C:plasma membrane"/>
    <property type="evidence" value="ECO:0007669"/>
    <property type="project" value="UniProtKB-SubCell"/>
</dbReference>
<dbReference type="PANTHER" id="PTHR21143">
    <property type="entry name" value="INVERTEBRATE GUSTATORY RECEPTOR"/>
    <property type="match status" value="1"/>
</dbReference>
<comment type="caution">
    <text evidence="9">The sequence shown here is derived from an EMBL/GenBank/DDBJ whole genome shotgun (WGS) entry which is preliminary data.</text>
</comment>
<evidence type="ECO:0000256" key="5">
    <source>
        <dbReference type="ARBA" id="ARBA00023136"/>
    </source>
</evidence>
<evidence type="ECO:0000256" key="4">
    <source>
        <dbReference type="ARBA" id="ARBA00022989"/>
    </source>
</evidence>
<keyword evidence="6" id="KW-0675">Receptor</keyword>
<dbReference type="InterPro" id="IPR013604">
    <property type="entry name" value="7TM_chemorcpt"/>
</dbReference>
<feature type="transmembrane region" description="Helical" evidence="8">
    <location>
        <begin position="209"/>
        <end position="239"/>
    </location>
</feature>
<evidence type="ECO:0000256" key="7">
    <source>
        <dbReference type="ARBA" id="ARBA00023224"/>
    </source>
</evidence>
<accession>A0A834HXE1</accession>
<keyword evidence="7" id="KW-0807">Transducer</keyword>
<dbReference type="GO" id="GO:0043025">
    <property type="term" value="C:neuronal cell body"/>
    <property type="evidence" value="ECO:0007669"/>
    <property type="project" value="TreeGrafter"/>
</dbReference>
<keyword evidence="10" id="KW-1185">Reference proteome</keyword>
<name>A0A834HXE1_RHYFE</name>
<feature type="transmembrane region" description="Helical" evidence="8">
    <location>
        <begin position="12"/>
        <end position="39"/>
    </location>
</feature>
<dbReference type="GO" id="GO:0007165">
    <property type="term" value="P:signal transduction"/>
    <property type="evidence" value="ECO:0007669"/>
    <property type="project" value="UniProtKB-KW"/>
</dbReference>
<sequence length="252" mass="29154">MIAFAMSYKPKLSVVLFTLTLYGTRSALKYLAICLMVHLRERFMSINRMMYFIADTNSPSIADKIKRLCRLHFKLSHAANKLNTIVSTELLLSFGFSLTSLFFFGYYLYYILANMQRGLHNHKQFDTIKGNVNIKAHLQTNAILLGFAVISLIQEIQELLFLVIIFHKVCSKANKTPKYLHRLRNISSANTEIDIQIRRMSIKFLHQKLILSVVGLFKINFTVIYSMSGTLITYLVIFIQYDLSLRHQNVNP</sequence>
<proteinExistence type="predicted"/>
<dbReference type="OrthoDB" id="6366728at2759"/>
<dbReference type="GO" id="GO:0030425">
    <property type="term" value="C:dendrite"/>
    <property type="evidence" value="ECO:0007669"/>
    <property type="project" value="TreeGrafter"/>
</dbReference>
<dbReference type="GO" id="GO:0050909">
    <property type="term" value="P:sensory perception of taste"/>
    <property type="evidence" value="ECO:0007669"/>
    <property type="project" value="InterPro"/>
</dbReference>
<reference evidence="9" key="1">
    <citation type="submission" date="2020-08" db="EMBL/GenBank/DDBJ databases">
        <title>Genome sequencing and assembly of the red palm weevil Rhynchophorus ferrugineus.</title>
        <authorList>
            <person name="Dias G.B."/>
            <person name="Bergman C.M."/>
            <person name="Manee M."/>
        </authorList>
    </citation>
    <scope>NUCLEOTIDE SEQUENCE</scope>
    <source>
        <strain evidence="9">AA-2017</strain>
        <tissue evidence="9">Whole larva</tissue>
    </source>
</reference>
<dbReference type="Pfam" id="PF08395">
    <property type="entry name" value="7tm_7"/>
    <property type="match status" value="1"/>
</dbReference>
<dbReference type="Proteomes" id="UP000625711">
    <property type="component" value="Unassembled WGS sequence"/>
</dbReference>
<dbReference type="PANTHER" id="PTHR21143:SF133">
    <property type="entry name" value="GUSTATORY AND PHEROMONE RECEPTOR 32A-RELATED"/>
    <property type="match status" value="1"/>
</dbReference>
<evidence type="ECO:0008006" key="11">
    <source>
        <dbReference type="Google" id="ProtNLM"/>
    </source>
</evidence>
<organism evidence="9 10">
    <name type="scientific">Rhynchophorus ferrugineus</name>
    <name type="common">Red palm weevil</name>
    <name type="synonym">Curculio ferrugineus</name>
    <dbReference type="NCBI Taxonomy" id="354439"/>
    <lineage>
        <taxon>Eukaryota</taxon>
        <taxon>Metazoa</taxon>
        <taxon>Ecdysozoa</taxon>
        <taxon>Arthropoda</taxon>
        <taxon>Hexapoda</taxon>
        <taxon>Insecta</taxon>
        <taxon>Pterygota</taxon>
        <taxon>Neoptera</taxon>
        <taxon>Endopterygota</taxon>
        <taxon>Coleoptera</taxon>
        <taxon>Polyphaga</taxon>
        <taxon>Cucujiformia</taxon>
        <taxon>Curculionidae</taxon>
        <taxon>Dryophthorinae</taxon>
        <taxon>Rhynchophorus</taxon>
    </lineage>
</organism>